<evidence type="ECO:0000313" key="1">
    <source>
        <dbReference type="EMBL" id="PMP65732.1"/>
    </source>
</evidence>
<name>A0A2N7PM19_9BACT</name>
<comment type="caution">
    <text evidence="1">The sequence shown here is derived from an EMBL/GenBank/DDBJ whole genome shotgun (WGS) entry which is preliminary data.</text>
</comment>
<reference evidence="1 2" key="1">
    <citation type="submission" date="2018-01" db="EMBL/GenBank/DDBJ databases">
        <title>Metagenomic assembled genomes from two thermal pools in the Uzon Caldera, Kamchatka, Russia.</title>
        <authorList>
            <person name="Wilkins L."/>
            <person name="Ettinger C."/>
        </authorList>
    </citation>
    <scope>NUCLEOTIDE SEQUENCE [LARGE SCALE GENOMIC DNA]</scope>
    <source>
        <strain evidence="1">ZAV-08</strain>
    </source>
</reference>
<dbReference type="Proteomes" id="UP000235460">
    <property type="component" value="Unassembled WGS sequence"/>
</dbReference>
<evidence type="ECO:0000313" key="2">
    <source>
        <dbReference type="Proteomes" id="UP000235460"/>
    </source>
</evidence>
<gene>
    <name evidence="1" type="ORF">C0190_06325</name>
</gene>
<dbReference type="EMBL" id="PNIK01000091">
    <property type="protein sequence ID" value="PMP65732.1"/>
    <property type="molecule type" value="Genomic_DNA"/>
</dbReference>
<proteinExistence type="predicted"/>
<dbReference type="AlphaFoldDB" id="A0A2N7PM19"/>
<accession>A0A2N7PM19</accession>
<organism evidence="1 2">
    <name type="scientific">Thermodesulfobacterium geofontis</name>
    <dbReference type="NCBI Taxonomy" id="1295609"/>
    <lineage>
        <taxon>Bacteria</taxon>
        <taxon>Pseudomonadati</taxon>
        <taxon>Thermodesulfobacteriota</taxon>
        <taxon>Thermodesulfobacteria</taxon>
        <taxon>Thermodesulfobacteriales</taxon>
        <taxon>Thermodesulfobacteriaceae</taxon>
        <taxon>Thermodesulfobacterium</taxon>
    </lineage>
</organism>
<protein>
    <submittedName>
        <fullName evidence="1">Uncharacterized protein</fullName>
    </submittedName>
</protein>
<sequence>MKKLKVVFLFPEPRFEVIGEIIFDNLTGLFWTKKADLGPGLVTWNEAFEIIMSLIEKNF</sequence>